<dbReference type="SUPFAM" id="SSF103190">
    <property type="entry name" value="Sensory domain-like"/>
    <property type="match status" value="1"/>
</dbReference>
<evidence type="ECO:0000313" key="17">
    <source>
        <dbReference type="EMBL" id="PNG23563.1"/>
    </source>
</evidence>
<dbReference type="EMBL" id="POUC01000012">
    <property type="protein sequence ID" value="PNG23563.1"/>
    <property type="molecule type" value="Genomic_DNA"/>
</dbReference>
<dbReference type="Pfam" id="PF17203">
    <property type="entry name" value="sCache_3_2"/>
    <property type="match status" value="1"/>
</dbReference>
<dbReference type="InterPro" id="IPR029016">
    <property type="entry name" value="GAF-like_dom_sf"/>
</dbReference>
<keyword evidence="18" id="KW-1185">Reference proteome</keyword>
<dbReference type="PANTHER" id="PTHR43156">
    <property type="entry name" value="STAGE II SPORULATION PROTEIN E-RELATED"/>
    <property type="match status" value="1"/>
</dbReference>
<dbReference type="SUPFAM" id="SSF55781">
    <property type="entry name" value="GAF domain-like"/>
    <property type="match status" value="2"/>
</dbReference>
<keyword evidence="5 14" id="KW-0812">Transmembrane</keyword>
<keyword evidence="10 14" id="KW-1133">Transmembrane helix</keyword>
<dbReference type="GO" id="GO:0005886">
    <property type="term" value="C:plasma membrane"/>
    <property type="evidence" value="ECO:0007669"/>
    <property type="project" value="UniProtKB-SubCell"/>
</dbReference>
<dbReference type="AlphaFoldDB" id="A0A2N8TX22"/>
<gene>
    <name evidence="17" type="ORF">C1J00_03235</name>
</gene>
<keyword evidence="2" id="KW-1003">Cell membrane</keyword>
<comment type="subcellular location">
    <subcellularLocation>
        <location evidence="1">Cell membrane</location>
        <topology evidence="1">Multi-pass membrane protein</topology>
    </subcellularLocation>
</comment>
<dbReference type="FunFam" id="3.30.450.40:FF:000035">
    <property type="entry name" value="PAS sensor protein"/>
    <property type="match status" value="1"/>
</dbReference>
<dbReference type="InterPro" id="IPR003018">
    <property type="entry name" value="GAF"/>
</dbReference>
<feature type="domain" description="PPM-type phosphatase" evidence="16">
    <location>
        <begin position="574"/>
        <end position="795"/>
    </location>
</feature>
<feature type="region of interest" description="Disordered" evidence="13">
    <location>
        <begin position="1"/>
        <end position="47"/>
    </location>
</feature>
<dbReference type="InterPro" id="IPR052016">
    <property type="entry name" value="Bact_Sigma-Reg"/>
</dbReference>
<evidence type="ECO:0000256" key="12">
    <source>
        <dbReference type="ARBA" id="ARBA00023136"/>
    </source>
</evidence>
<dbReference type="Gene3D" id="3.30.450.20">
    <property type="entry name" value="PAS domain"/>
    <property type="match status" value="2"/>
</dbReference>
<evidence type="ECO:0000259" key="15">
    <source>
        <dbReference type="SMART" id="SM00065"/>
    </source>
</evidence>
<dbReference type="InterPro" id="IPR036890">
    <property type="entry name" value="HATPase_C_sf"/>
</dbReference>
<feature type="domain" description="GAF" evidence="15">
    <location>
        <begin position="414"/>
        <end position="556"/>
    </location>
</feature>
<evidence type="ECO:0000256" key="6">
    <source>
        <dbReference type="ARBA" id="ARBA00022741"/>
    </source>
</evidence>
<dbReference type="GO" id="GO:0016301">
    <property type="term" value="F:kinase activity"/>
    <property type="evidence" value="ECO:0007669"/>
    <property type="project" value="UniProtKB-KW"/>
</dbReference>
<evidence type="ECO:0000256" key="4">
    <source>
        <dbReference type="ARBA" id="ARBA00022679"/>
    </source>
</evidence>
<organism evidence="17 18">
    <name type="scientific">Streptomyces cahuitamycinicus</name>
    <dbReference type="NCBI Taxonomy" id="2070367"/>
    <lineage>
        <taxon>Bacteria</taxon>
        <taxon>Bacillati</taxon>
        <taxon>Actinomycetota</taxon>
        <taxon>Actinomycetes</taxon>
        <taxon>Kitasatosporales</taxon>
        <taxon>Streptomycetaceae</taxon>
        <taxon>Streptomyces</taxon>
    </lineage>
</organism>
<keyword evidence="8" id="KW-0378">Hydrolase</keyword>
<name>A0A2N8TX22_9ACTN</name>
<dbReference type="Gene3D" id="3.30.450.40">
    <property type="match status" value="1"/>
</dbReference>
<comment type="caution">
    <text evidence="17">The sequence shown here is derived from an EMBL/GenBank/DDBJ whole genome shotgun (WGS) entry which is preliminary data.</text>
</comment>
<keyword evidence="3" id="KW-0597">Phosphoprotein</keyword>
<dbReference type="InterPro" id="IPR003594">
    <property type="entry name" value="HATPase_dom"/>
</dbReference>
<keyword evidence="11" id="KW-0902">Two-component regulatory system</keyword>
<keyword evidence="6" id="KW-0547">Nucleotide-binding</keyword>
<evidence type="ECO:0000256" key="8">
    <source>
        <dbReference type="ARBA" id="ARBA00022801"/>
    </source>
</evidence>
<sequence>MARHLGRFSALRSPAHSDGRTRSASRRGEEEDDARQEPGTRSPGARRQVLPRVRSVAGQVFLLQSVIMVLFAAAAGGVLVVQARESSTQEARQLSEGVAQSFARAPGTLDAMKSRDPTELLQPRAEDTRKNTGVDYVVTFDPQGFRWTHPDPELIGEHIYAVREGGAADRPFTKTFEGSLGLAVDTTVPVYDTNGLTVVGFVSVGVTVASVDDVVQDQLPQLLGFAGGALAVAAGGTALVSWRLRRQTRGLDPSEMTRMYEHHDAVLHAVREGVLIIGSDGRLLLANDEARRLLDLPADAEERRVSDLGLEAGTAELLGSGRPASDVVHLAGDRLLAVNVRPVDPDDRPAGSVATLRDTTELRALAGRAEVARERLGLLYEAGVRIGTTLDVVRTARELAEVAVPRFADTATVDLLDPILRGAVSAGPGPEMRRVAVHGVDGARSLYPVGELIRFVPTAPAAVGAERGRGVLDVDLTAPDGWLSAQDPHRAKRVLDLGFHSLITVPLQARGVVLGMASFWRSDGAPFVREDLAFAEELAARAAVAVDNARRYTREHTLAESLQRSLLPGSLPDHSAVEVAHRYLPALEGVGGDWFDVIPLPGARVALVVGDVVGHGLHAAATMGRLRTAVHNFSALDLPPDELLGHLDELVARIDSDENEERDHESVAGATCLYAVYDPASGMCCLSRSGHPEPALVHPDGTVEFLRVPGAPPLGLGGAEPFETTEVTLPEGSRLVLYTDGLVEDRERGIDTGLEALRRALAGARRTPEETCRDVLGALLPARSSDDIALLVARTRLLDPSRVAEWDVPGDPAAVAGIRADVTGRLRTWGLEELAFTTELIVSELVTNAIRYGIEPVRLRVLRDGDSLICEVADGSSTSPHLRRAAITDEGGRGLFLVARFARRWGTRYMARGKVIWTEQSTRSPAAEPEEVPADALLDQWEDAAW</sequence>
<evidence type="ECO:0000259" key="16">
    <source>
        <dbReference type="SMART" id="SM00331"/>
    </source>
</evidence>
<evidence type="ECO:0000256" key="14">
    <source>
        <dbReference type="SAM" id="Phobius"/>
    </source>
</evidence>
<feature type="transmembrane region" description="Helical" evidence="14">
    <location>
        <begin position="56"/>
        <end position="81"/>
    </location>
</feature>
<dbReference type="FunFam" id="3.60.40.10:FF:000031">
    <property type="entry name" value="PAS sensor protein"/>
    <property type="match status" value="1"/>
</dbReference>
<dbReference type="InterPro" id="IPR029151">
    <property type="entry name" value="Sensor-like_sf"/>
</dbReference>
<dbReference type="GO" id="GO:0000160">
    <property type="term" value="P:phosphorelay signal transduction system"/>
    <property type="evidence" value="ECO:0007669"/>
    <property type="project" value="UniProtKB-KW"/>
</dbReference>
<evidence type="ECO:0000256" key="1">
    <source>
        <dbReference type="ARBA" id="ARBA00004651"/>
    </source>
</evidence>
<dbReference type="SMART" id="SM00065">
    <property type="entry name" value="GAF"/>
    <property type="match status" value="1"/>
</dbReference>
<dbReference type="SUPFAM" id="SSF55874">
    <property type="entry name" value="ATPase domain of HSP90 chaperone/DNA topoisomerase II/histidine kinase"/>
    <property type="match status" value="1"/>
</dbReference>
<evidence type="ECO:0000256" key="13">
    <source>
        <dbReference type="SAM" id="MobiDB-lite"/>
    </source>
</evidence>
<dbReference type="SUPFAM" id="SSF55785">
    <property type="entry name" value="PYP-like sensor domain (PAS domain)"/>
    <property type="match status" value="1"/>
</dbReference>
<dbReference type="GO" id="GO:0005524">
    <property type="term" value="F:ATP binding"/>
    <property type="evidence" value="ECO:0007669"/>
    <property type="project" value="UniProtKB-KW"/>
</dbReference>
<dbReference type="PANTHER" id="PTHR43156:SF2">
    <property type="entry name" value="STAGE II SPORULATION PROTEIN E"/>
    <property type="match status" value="1"/>
</dbReference>
<protein>
    <submittedName>
        <fullName evidence="17">Histidine kinase</fullName>
    </submittedName>
</protein>
<evidence type="ECO:0000256" key="2">
    <source>
        <dbReference type="ARBA" id="ARBA00022475"/>
    </source>
</evidence>
<dbReference type="InterPro" id="IPR036457">
    <property type="entry name" value="PPM-type-like_dom_sf"/>
</dbReference>
<proteinExistence type="predicted"/>
<dbReference type="Gene3D" id="3.30.565.10">
    <property type="entry name" value="Histidine kinase-like ATPase, C-terminal domain"/>
    <property type="match status" value="1"/>
</dbReference>
<dbReference type="SUPFAM" id="SSF81606">
    <property type="entry name" value="PP2C-like"/>
    <property type="match status" value="1"/>
</dbReference>
<dbReference type="GO" id="GO:0016791">
    <property type="term" value="F:phosphatase activity"/>
    <property type="evidence" value="ECO:0007669"/>
    <property type="project" value="TreeGrafter"/>
</dbReference>
<dbReference type="CDD" id="cd16936">
    <property type="entry name" value="HATPase_RsbW-like"/>
    <property type="match status" value="1"/>
</dbReference>
<dbReference type="Gene3D" id="3.60.40.10">
    <property type="entry name" value="PPM-type phosphatase domain"/>
    <property type="match status" value="1"/>
</dbReference>
<dbReference type="Pfam" id="PF07228">
    <property type="entry name" value="SpoIIE"/>
    <property type="match status" value="1"/>
</dbReference>
<reference evidence="17 18" key="1">
    <citation type="submission" date="2018-01" db="EMBL/GenBank/DDBJ databases">
        <title>Draft genome sequence of Streptomyces sp. 13K301.</title>
        <authorList>
            <person name="Sahin N."/>
            <person name="Saygin H."/>
            <person name="Ay H."/>
        </authorList>
    </citation>
    <scope>NUCLEOTIDE SEQUENCE [LARGE SCALE GENOMIC DNA]</scope>
    <source>
        <strain evidence="17 18">13K301</strain>
    </source>
</reference>
<evidence type="ECO:0000256" key="10">
    <source>
        <dbReference type="ARBA" id="ARBA00022989"/>
    </source>
</evidence>
<keyword evidence="4" id="KW-0808">Transferase</keyword>
<dbReference type="InterPro" id="IPR001932">
    <property type="entry name" value="PPM-type_phosphatase-like_dom"/>
</dbReference>
<dbReference type="Proteomes" id="UP000235943">
    <property type="component" value="Unassembled WGS sequence"/>
</dbReference>
<keyword evidence="9" id="KW-0067">ATP-binding</keyword>
<keyword evidence="12 14" id="KW-0472">Membrane</keyword>
<evidence type="ECO:0000313" key="18">
    <source>
        <dbReference type="Proteomes" id="UP000235943"/>
    </source>
</evidence>
<evidence type="ECO:0000256" key="3">
    <source>
        <dbReference type="ARBA" id="ARBA00022553"/>
    </source>
</evidence>
<dbReference type="Pfam" id="PF13581">
    <property type="entry name" value="HATPase_c_2"/>
    <property type="match status" value="1"/>
</dbReference>
<dbReference type="OrthoDB" id="118142at2"/>
<dbReference type="Pfam" id="PF01590">
    <property type="entry name" value="GAF"/>
    <property type="match status" value="1"/>
</dbReference>
<evidence type="ECO:0000256" key="5">
    <source>
        <dbReference type="ARBA" id="ARBA00022692"/>
    </source>
</evidence>
<evidence type="ECO:0000256" key="7">
    <source>
        <dbReference type="ARBA" id="ARBA00022777"/>
    </source>
</evidence>
<dbReference type="FunFam" id="3.30.565.10:FF:000028">
    <property type="entry name" value="PAS sensor protein"/>
    <property type="match status" value="1"/>
</dbReference>
<accession>A0A2N8TX22</accession>
<dbReference type="InterPro" id="IPR033463">
    <property type="entry name" value="sCache_3"/>
</dbReference>
<dbReference type="InterPro" id="IPR035965">
    <property type="entry name" value="PAS-like_dom_sf"/>
</dbReference>
<evidence type="ECO:0000256" key="11">
    <source>
        <dbReference type="ARBA" id="ARBA00023012"/>
    </source>
</evidence>
<keyword evidence="7 17" id="KW-0418">Kinase</keyword>
<dbReference type="SMART" id="SM00331">
    <property type="entry name" value="PP2C_SIG"/>
    <property type="match status" value="1"/>
</dbReference>
<evidence type="ECO:0000256" key="9">
    <source>
        <dbReference type="ARBA" id="ARBA00022840"/>
    </source>
</evidence>
<feature type="compositionally biased region" description="Basic and acidic residues" evidence="13">
    <location>
        <begin position="15"/>
        <end position="29"/>
    </location>
</feature>